<dbReference type="EMBL" id="DF973196">
    <property type="protein sequence ID" value="GAU19224.1"/>
    <property type="molecule type" value="Genomic_DNA"/>
</dbReference>
<keyword evidence="3" id="KW-1185">Reference proteome</keyword>
<proteinExistence type="predicted"/>
<feature type="compositionally biased region" description="Polar residues" evidence="1">
    <location>
        <begin position="1"/>
        <end position="19"/>
    </location>
</feature>
<feature type="region of interest" description="Disordered" evidence="1">
    <location>
        <begin position="166"/>
        <end position="193"/>
    </location>
</feature>
<dbReference type="Proteomes" id="UP000242715">
    <property type="component" value="Unassembled WGS sequence"/>
</dbReference>
<evidence type="ECO:0000313" key="3">
    <source>
        <dbReference type="Proteomes" id="UP000242715"/>
    </source>
</evidence>
<reference evidence="3" key="1">
    <citation type="journal article" date="2017" name="Front. Plant Sci.">
        <title>Climate Clever Clovers: New Paradigm to Reduce the Environmental Footprint of Ruminants by Breeding Low Methanogenic Forages Utilizing Haplotype Variation.</title>
        <authorList>
            <person name="Kaur P."/>
            <person name="Appels R."/>
            <person name="Bayer P.E."/>
            <person name="Keeble-Gagnere G."/>
            <person name="Wang J."/>
            <person name="Hirakawa H."/>
            <person name="Shirasawa K."/>
            <person name="Vercoe P."/>
            <person name="Stefanova K."/>
            <person name="Durmic Z."/>
            <person name="Nichols P."/>
            <person name="Revell C."/>
            <person name="Isobe S.N."/>
            <person name="Edwards D."/>
            <person name="Erskine W."/>
        </authorList>
    </citation>
    <scope>NUCLEOTIDE SEQUENCE [LARGE SCALE GENOMIC DNA]</scope>
    <source>
        <strain evidence="3">cv. Daliak</strain>
    </source>
</reference>
<protein>
    <submittedName>
        <fullName evidence="2">Uncharacterized protein</fullName>
    </submittedName>
</protein>
<accession>A0A2Z6LN42</accession>
<organism evidence="2 3">
    <name type="scientific">Trifolium subterraneum</name>
    <name type="common">Subterranean clover</name>
    <dbReference type="NCBI Taxonomy" id="3900"/>
    <lineage>
        <taxon>Eukaryota</taxon>
        <taxon>Viridiplantae</taxon>
        <taxon>Streptophyta</taxon>
        <taxon>Embryophyta</taxon>
        <taxon>Tracheophyta</taxon>
        <taxon>Spermatophyta</taxon>
        <taxon>Magnoliopsida</taxon>
        <taxon>eudicotyledons</taxon>
        <taxon>Gunneridae</taxon>
        <taxon>Pentapetalae</taxon>
        <taxon>rosids</taxon>
        <taxon>fabids</taxon>
        <taxon>Fabales</taxon>
        <taxon>Fabaceae</taxon>
        <taxon>Papilionoideae</taxon>
        <taxon>50 kb inversion clade</taxon>
        <taxon>NPAAA clade</taxon>
        <taxon>Hologalegina</taxon>
        <taxon>IRL clade</taxon>
        <taxon>Trifolieae</taxon>
        <taxon>Trifolium</taxon>
    </lineage>
</organism>
<evidence type="ECO:0000256" key="1">
    <source>
        <dbReference type="SAM" id="MobiDB-lite"/>
    </source>
</evidence>
<dbReference type="AlphaFoldDB" id="A0A2Z6LN42"/>
<gene>
    <name evidence="2" type="ORF">TSUD_199060</name>
</gene>
<evidence type="ECO:0000313" key="2">
    <source>
        <dbReference type="EMBL" id="GAU19224.1"/>
    </source>
</evidence>
<feature type="region of interest" description="Disordered" evidence="1">
    <location>
        <begin position="1"/>
        <end position="27"/>
    </location>
</feature>
<name>A0A2Z6LN42_TRISU</name>
<sequence length="308" mass="33728">MGRSVNNPLAQVLGDTQQGAEKAEAETEPLWNGSVNAIKRKAKNPSIVWFPVSLLSSSSPIPAISSRTWPSPSLSLRPGIEPFTHKREGSRAWPKKILPGSSTALAIGKTRVALPERSVGVKHQVEAPNPCKRGADQTGQSQSDIKGKCTLSRFLSFYNSFQPTAQPLTLGRHQGRKPQGSGLNRSTDKPEKPVTHTLSTIVYTRNKLRLTPDLVEAQPGPERDQQAHSNECLNKINFVLYGIRSEKRSMAIGDKSSSVRNWIDRFVSSVIIKAHGAVTELVIYSSLLPEIISSAVRFSVHRHLSTST</sequence>